<gene>
    <name evidence="1" type="ORF">MBUL_00380</name>
</gene>
<evidence type="ECO:0008006" key="2">
    <source>
        <dbReference type="Google" id="ProtNLM"/>
    </source>
</evidence>
<protein>
    <recommendedName>
        <fullName evidence="2">DUF1876 domain-containing protein</fullName>
    </recommendedName>
</protein>
<dbReference type="EMBL" id="LR743504">
    <property type="protein sequence ID" value="CAA2099880.1"/>
    <property type="molecule type" value="Genomic_DNA"/>
</dbReference>
<proteinExistence type="predicted"/>
<sequence>MDPHEFEHDGTRYEVHFERVAEGWICRILREGGDTAHIMAFPDGIGFDQREVRESLIAGCEAAVDVLDPIPPTRH</sequence>
<name>A0A679ILH6_9HYPH</name>
<reference evidence="1" key="1">
    <citation type="submission" date="2019-12" db="EMBL/GenBank/DDBJ databases">
        <authorList>
            <person name="Cremers G."/>
        </authorList>
    </citation>
    <scope>NUCLEOTIDE SEQUENCE</scope>
    <source>
        <strain evidence="1">Mbul1</strain>
    </source>
</reference>
<accession>A0A679ILH6</accession>
<dbReference type="AlphaFoldDB" id="A0A679ILH6"/>
<organism evidence="1">
    <name type="scientific">Methylobacterium bullatum</name>
    <dbReference type="NCBI Taxonomy" id="570505"/>
    <lineage>
        <taxon>Bacteria</taxon>
        <taxon>Pseudomonadati</taxon>
        <taxon>Pseudomonadota</taxon>
        <taxon>Alphaproteobacteria</taxon>
        <taxon>Hyphomicrobiales</taxon>
        <taxon>Methylobacteriaceae</taxon>
        <taxon>Methylobacterium</taxon>
    </lineage>
</organism>
<evidence type="ECO:0000313" key="1">
    <source>
        <dbReference type="EMBL" id="CAA2099880.1"/>
    </source>
</evidence>